<feature type="signal peptide" evidence="1">
    <location>
        <begin position="1"/>
        <end position="19"/>
    </location>
</feature>
<dbReference type="Proteomes" id="UP000291822">
    <property type="component" value="Unassembled WGS sequence"/>
</dbReference>
<dbReference type="AlphaFoldDB" id="A0A4R0YQ66"/>
<keyword evidence="3" id="KW-1185">Reference proteome</keyword>
<evidence type="ECO:0000313" key="2">
    <source>
        <dbReference type="EMBL" id="TCI08195.1"/>
    </source>
</evidence>
<keyword evidence="1" id="KW-0732">Signal</keyword>
<sequence length="135" mass="15457">MRRLAFLLCLLTLLLSGCAADQRNTALTTTLNAYANAMRWGDFESCLQFVDPAVRKDVTPSSLEMARYGQYKVTGYDDTQGPVANGENEVHQLVQVNIVNVNTQSERTVLDRQTWRYDPEKKRWWLMSGLPDIRQ</sequence>
<comment type="caution">
    <text evidence="2">The sequence shown here is derived from an EMBL/GenBank/DDBJ whole genome shotgun (WGS) entry which is preliminary data.</text>
</comment>
<dbReference type="RefSeq" id="WP_131151863.1">
    <property type="nucleotide sequence ID" value="NZ_SJTG01000004.1"/>
</dbReference>
<accession>A0A4R0YQ66</accession>
<evidence type="ECO:0000256" key="1">
    <source>
        <dbReference type="SAM" id="SignalP"/>
    </source>
</evidence>
<dbReference type="PROSITE" id="PS51257">
    <property type="entry name" value="PROKAR_LIPOPROTEIN"/>
    <property type="match status" value="1"/>
</dbReference>
<organism evidence="2 3">
    <name type="scientific">Dyella soli</name>
    <dbReference type="NCBI Taxonomy" id="522319"/>
    <lineage>
        <taxon>Bacteria</taxon>
        <taxon>Pseudomonadati</taxon>
        <taxon>Pseudomonadota</taxon>
        <taxon>Gammaproteobacteria</taxon>
        <taxon>Lysobacterales</taxon>
        <taxon>Rhodanobacteraceae</taxon>
        <taxon>Dyella</taxon>
    </lineage>
</organism>
<feature type="chain" id="PRO_5020433478" description="Lipoprotein" evidence="1">
    <location>
        <begin position="20"/>
        <end position="135"/>
    </location>
</feature>
<name>A0A4R0YQ66_9GAMM</name>
<gene>
    <name evidence="2" type="ORF">EZM97_26465</name>
</gene>
<dbReference type="EMBL" id="SJTG01000004">
    <property type="protein sequence ID" value="TCI08195.1"/>
    <property type="molecule type" value="Genomic_DNA"/>
</dbReference>
<proteinExistence type="predicted"/>
<protein>
    <recommendedName>
        <fullName evidence="4">Lipoprotein</fullName>
    </recommendedName>
</protein>
<evidence type="ECO:0008006" key="4">
    <source>
        <dbReference type="Google" id="ProtNLM"/>
    </source>
</evidence>
<evidence type="ECO:0000313" key="3">
    <source>
        <dbReference type="Proteomes" id="UP000291822"/>
    </source>
</evidence>
<reference evidence="2 3" key="1">
    <citation type="submission" date="2019-02" db="EMBL/GenBank/DDBJ databases">
        <title>Dyella amyloliquefaciens sp. nov., isolated from forest soil.</title>
        <authorList>
            <person name="Gao Z.-H."/>
            <person name="Qiu L.-H."/>
        </authorList>
    </citation>
    <scope>NUCLEOTIDE SEQUENCE [LARGE SCALE GENOMIC DNA]</scope>
    <source>
        <strain evidence="2 3">KACC 12747</strain>
    </source>
</reference>